<comment type="subcellular location">
    <subcellularLocation>
        <location evidence="1">Host cell</location>
    </subcellularLocation>
    <subcellularLocation>
        <location evidence="2">Secreted</location>
    </subcellularLocation>
</comment>
<organism evidence="5 6">
    <name type="scientific">Diversispora epigaea</name>
    <dbReference type="NCBI Taxonomy" id="1348612"/>
    <lineage>
        <taxon>Eukaryota</taxon>
        <taxon>Fungi</taxon>
        <taxon>Fungi incertae sedis</taxon>
        <taxon>Mucoromycota</taxon>
        <taxon>Glomeromycotina</taxon>
        <taxon>Glomeromycetes</taxon>
        <taxon>Diversisporales</taxon>
        <taxon>Diversisporaceae</taxon>
        <taxon>Diversispora</taxon>
    </lineage>
</organism>
<feature type="domain" description="Crinkler effector protein N-terminal" evidence="4">
    <location>
        <begin position="7"/>
        <end position="81"/>
    </location>
</feature>
<keyword evidence="3" id="KW-0964">Secreted</keyword>
<protein>
    <recommendedName>
        <fullName evidence="4">Crinkler effector protein N-terminal domain-containing protein</fullName>
    </recommendedName>
</protein>
<evidence type="ECO:0000313" key="6">
    <source>
        <dbReference type="Proteomes" id="UP000266861"/>
    </source>
</evidence>
<evidence type="ECO:0000259" key="4">
    <source>
        <dbReference type="Pfam" id="PF20147"/>
    </source>
</evidence>
<dbReference type="AlphaFoldDB" id="A0A397IGQ6"/>
<dbReference type="Pfam" id="PF20147">
    <property type="entry name" value="Crinkler"/>
    <property type="match status" value="1"/>
</dbReference>
<proteinExistence type="predicted"/>
<comment type="caution">
    <text evidence="5">The sequence shown here is derived from an EMBL/GenBank/DDBJ whole genome shotgun (WGS) entry which is preliminary data.</text>
</comment>
<sequence length="256" mass="29825">MYSARNYTFYIKINRDDTIFELKEVIKAKNQQAFVSVDAKDLKLWKVEIRDNDVVSLSTISLKDKDELLATRKISNVFLTPFPRIEQPVALKSEVSNLRETFSKLGNLFYHGKRKPEGSDEENEGSDRKKEKVIDLNPKFLAEFFEKQEGIKDDFTELHELCMNEFKFERKGRDDAIYRTYDYIFDRYCTINKQLSEGKGIGDKKLFPLLVLQSAPGGGKSFFLDELASLKSEDLNRYLQLKLSNLNNERNSDEKQ</sequence>
<gene>
    <name evidence="5" type="ORF">Glove_251g26</name>
</gene>
<evidence type="ECO:0000256" key="1">
    <source>
        <dbReference type="ARBA" id="ARBA00004340"/>
    </source>
</evidence>
<dbReference type="EMBL" id="PQFF01000231">
    <property type="protein sequence ID" value="RHZ71880.1"/>
    <property type="molecule type" value="Genomic_DNA"/>
</dbReference>
<reference evidence="5 6" key="1">
    <citation type="submission" date="2018-08" db="EMBL/GenBank/DDBJ databases">
        <title>Genome and evolution of the arbuscular mycorrhizal fungus Diversispora epigaea (formerly Glomus versiforme) and its bacterial endosymbionts.</title>
        <authorList>
            <person name="Sun X."/>
            <person name="Fei Z."/>
            <person name="Harrison M."/>
        </authorList>
    </citation>
    <scope>NUCLEOTIDE SEQUENCE [LARGE SCALE GENOMIC DNA]</scope>
    <source>
        <strain evidence="5 6">IT104</strain>
    </source>
</reference>
<evidence type="ECO:0000313" key="5">
    <source>
        <dbReference type="EMBL" id="RHZ71880.1"/>
    </source>
</evidence>
<accession>A0A397IGQ6</accession>
<dbReference type="GO" id="GO:0005576">
    <property type="term" value="C:extracellular region"/>
    <property type="evidence" value="ECO:0007669"/>
    <property type="project" value="UniProtKB-SubCell"/>
</dbReference>
<dbReference type="OrthoDB" id="2349901at2759"/>
<evidence type="ECO:0000256" key="3">
    <source>
        <dbReference type="ARBA" id="ARBA00022525"/>
    </source>
</evidence>
<dbReference type="Proteomes" id="UP000266861">
    <property type="component" value="Unassembled WGS sequence"/>
</dbReference>
<keyword evidence="6" id="KW-1185">Reference proteome</keyword>
<evidence type="ECO:0000256" key="2">
    <source>
        <dbReference type="ARBA" id="ARBA00004613"/>
    </source>
</evidence>
<name>A0A397IGQ6_9GLOM</name>
<dbReference type="GO" id="GO:0043657">
    <property type="term" value="C:host cell"/>
    <property type="evidence" value="ECO:0007669"/>
    <property type="project" value="UniProtKB-SubCell"/>
</dbReference>
<dbReference type="InterPro" id="IPR045379">
    <property type="entry name" value="Crinkler_N"/>
</dbReference>